<evidence type="ECO:0008006" key="6">
    <source>
        <dbReference type="Google" id="ProtNLM"/>
    </source>
</evidence>
<dbReference type="Proteomes" id="UP000077755">
    <property type="component" value="Chromosome 4"/>
</dbReference>
<dbReference type="EMBL" id="CP093346">
    <property type="protein sequence ID" value="WOG95164.1"/>
    <property type="molecule type" value="Genomic_DNA"/>
</dbReference>
<dbReference type="AlphaFoldDB" id="A0AAF0WSV4"/>
<name>A0AAF0WSV4_DAUCS</name>
<evidence type="ECO:0000256" key="2">
    <source>
        <dbReference type="ARBA" id="ARBA00022643"/>
    </source>
</evidence>
<organism evidence="4 5">
    <name type="scientific">Daucus carota subsp. sativus</name>
    <name type="common">Carrot</name>
    <dbReference type="NCBI Taxonomy" id="79200"/>
    <lineage>
        <taxon>Eukaryota</taxon>
        <taxon>Viridiplantae</taxon>
        <taxon>Streptophyta</taxon>
        <taxon>Embryophyta</taxon>
        <taxon>Tracheophyta</taxon>
        <taxon>Spermatophyta</taxon>
        <taxon>Magnoliopsida</taxon>
        <taxon>eudicotyledons</taxon>
        <taxon>Gunneridae</taxon>
        <taxon>Pentapetalae</taxon>
        <taxon>asterids</taxon>
        <taxon>campanulids</taxon>
        <taxon>Apiales</taxon>
        <taxon>Apiaceae</taxon>
        <taxon>Apioideae</taxon>
        <taxon>Scandiceae</taxon>
        <taxon>Daucinae</taxon>
        <taxon>Daucus</taxon>
        <taxon>Daucus sect. Daucus</taxon>
    </lineage>
</organism>
<dbReference type="PANTHER" id="PTHR22893">
    <property type="entry name" value="NADH OXIDOREDUCTASE-RELATED"/>
    <property type="match status" value="1"/>
</dbReference>
<dbReference type="Gene3D" id="3.20.20.70">
    <property type="entry name" value="Aldolase class I"/>
    <property type="match status" value="1"/>
</dbReference>
<sequence length="71" mass="8054">MVESLNKYDILYPHMIEPRMKTLEEMTECPQSLVSIIKAFKITFIVAGGYGREDGTKDVAENRADLVAYGR</sequence>
<dbReference type="GO" id="GO:0010181">
    <property type="term" value="F:FMN binding"/>
    <property type="evidence" value="ECO:0007669"/>
    <property type="project" value="InterPro"/>
</dbReference>
<reference evidence="4" key="1">
    <citation type="journal article" date="2016" name="Nat. Genet.">
        <title>A high-quality carrot genome assembly provides new insights into carotenoid accumulation and asterid genome evolution.</title>
        <authorList>
            <person name="Iorizzo M."/>
            <person name="Ellison S."/>
            <person name="Senalik D."/>
            <person name="Zeng P."/>
            <person name="Satapoomin P."/>
            <person name="Huang J."/>
            <person name="Bowman M."/>
            <person name="Iovene M."/>
            <person name="Sanseverino W."/>
            <person name="Cavagnaro P."/>
            <person name="Yildiz M."/>
            <person name="Macko-Podgorni A."/>
            <person name="Moranska E."/>
            <person name="Grzebelus E."/>
            <person name="Grzebelus D."/>
            <person name="Ashrafi H."/>
            <person name="Zheng Z."/>
            <person name="Cheng S."/>
            <person name="Spooner D."/>
            <person name="Van Deynze A."/>
            <person name="Simon P."/>
        </authorList>
    </citation>
    <scope>NUCLEOTIDE SEQUENCE</scope>
    <source>
        <tissue evidence="4">Leaf</tissue>
    </source>
</reference>
<evidence type="ECO:0000313" key="4">
    <source>
        <dbReference type="EMBL" id="WOG95164.1"/>
    </source>
</evidence>
<protein>
    <recommendedName>
        <fullName evidence="6">NADH:flavin oxidoreductase/NADH oxidase N-terminal domain-containing protein</fullName>
    </recommendedName>
</protein>
<evidence type="ECO:0000256" key="1">
    <source>
        <dbReference type="ARBA" id="ARBA00022630"/>
    </source>
</evidence>
<dbReference type="InterPro" id="IPR045247">
    <property type="entry name" value="Oye-like"/>
</dbReference>
<accession>A0AAF0WSV4</accession>
<dbReference type="PANTHER" id="PTHR22893:SF91">
    <property type="entry name" value="NADPH DEHYDROGENASE 2-RELATED"/>
    <property type="match status" value="1"/>
</dbReference>
<dbReference type="SUPFAM" id="SSF51395">
    <property type="entry name" value="FMN-linked oxidoreductases"/>
    <property type="match status" value="1"/>
</dbReference>
<proteinExistence type="predicted"/>
<gene>
    <name evidence="4" type="ORF">DCAR_0414467</name>
</gene>
<dbReference type="GO" id="GO:0016491">
    <property type="term" value="F:oxidoreductase activity"/>
    <property type="evidence" value="ECO:0007669"/>
    <property type="project" value="InterPro"/>
</dbReference>
<keyword evidence="3" id="KW-0521">NADP</keyword>
<keyword evidence="2" id="KW-0288">FMN</keyword>
<evidence type="ECO:0000256" key="3">
    <source>
        <dbReference type="ARBA" id="ARBA00022857"/>
    </source>
</evidence>
<reference evidence="4" key="2">
    <citation type="submission" date="2022-03" db="EMBL/GenBank/DDBJ databases">
        <title>Draft title - Genomic analysis of global carrot germplasm unveils the trajectory of domestication and the origin of high carotenoid orange carrot.</title>
        <authorList>
            <person name="Iorizzo M."/>
            <person name="Ellison S."/>
            <person name="Senalik D."/>
            <person name="Macko-Podgorni A."/>
            <person name="Grzebelus D."/>
            <person name="Bostan H."/>
            <person name="Rolling W."/>
            <person name="Curaba J."/>
            <person name="Simon P."/>
        </authorList>
    </citation>
    <scope>NUCLEOTIDE SEQUENCE</scope>
    <source>
        <tissue evidence="4">Leaf</tissue>
    </source>
</reference>
<dbReference type="InterPro" id="IPR013785">
    <property type="entry name" value="Aldolase_TIM"/>
</dbReference>
<keyword evidence="1" id="KW-0285">Flavoprotein</keyword>
<keyword evidence="5" id="KW-1185">Reference proteome</keyword>
<evidence type="ECO:0000313" key="5">
    <source>
        <dbReference type="Proteomes" id="UP000077755"/>
    </source>
</evidence>